<evidence type="ECO:0000313" key="2">
    <source>
        <dbReference type="Proteomes" id="UP000681720"/>
    </source>
</evidence>
<dbReference type="EMBL" id="CAJOBJ010355099">
    <property type="protein sequence ID" value="CAF5213120.1"/>
    <property type="molecule type" value="Genomic_DNA"/>
</dbReference>
<accession>A0A8S3J3D4</accession>
<feature type="non-terminal residue" evidence="1">
    <location>
        <position position="1"/>
    </location>
</feature>
<dbReference type="AlphaFoldDB" id="A0A8S3J3D4"/>
<proteinExistence type="predicted"/>
<organism evidence="1 2">
    <name type="scientific">Rotaria magnacalcarata</name>
    <dbReference type="NCBI Taxonomy" id="392030"/>
    <lineage>
        <taxon>Eukaryota</taxon>
        <taxon>Metazoa</taxon>
        <taxon>Spiralia</taxon>
        <taxon>Gnathifera</taxon>
        <taxon>Rotifera</taxon>
        <taxon>Eurotatoria</taxon>
        <taxon>Bdelloidea</taxon>
        <taxon>Philodinida</taxon>
        <taxon>Philodinidae</taxon>
        <taxon>Rotaria</taxon>
    </lineage>
</organism>
<dbReference type="Proteomes" id="UP000681720">
    <property type="component" value="Unassembled WGS sequence"/>
</dbReference>
<gene>
    <name evidence="1" type="ORF">GIL414_LOCUS80536</name>
</gene>
<sequence length="44" mass="5150">VDSWFTRISQALARDKISTADNKDELRYAVRKINQFFYAGTCCF</sequence>
<comment type="caution">
    <text evidence="1">The sequence shown here is derived from an EMBL/GenBank/DDBJ whole genome shotgun (WGS) entry which is preliminary data.</text>
</comment>
<reference evidence="1" key="1">
    <citation type="submission" date="2021-02" db="EMBL/GenBank/DDBJ databases">
        <authorList>
            <person name="Nowell W R."/>
        </authorList>
    </citation>
    <scope>NUCLEOTIDE SEQUENCE</scope>
</reference>
<evidence type="ECO:0000313" key="1">
    <source>
        <dbReference type="EMBL" id="CAF5213120.1"/>
    </source>
</evidence>
<protein>
    <submittedName>
        <fullName evidence="1">Uncharacterized protein</fullName>
    </submittedName>
</protein>
<name>A0A8S3J3D4_9BILA</name>